<protein>
    <recommendedName>
        <fullName evidence="1">PRC-barrel domain-containing protein</fullName>
    </recommendedName>
</protein>
<proteinExistence type="predicted"/>
<evidence type="ECO:0000259" key="1">
    <source>
        <dbReference type="Pfam" id="PF05239"/>
    </source>
</evidence>
<reference evidence="2" key="1">
    <citation type="submission" date="2020-05" db="EMBL/GenBank/DDBJ databases">
        <title>Complete genome sequence of Bradyrhizobium diazoefficiens XF2 isolated from soybean nodule.</title>
        <authorList>
            <person name="Noda R."/>
            <person name="Kakizaki K."/>
            <person name="Minamisawa K."/>
        </authorList>
    </citation>
    <scope>NUCLEOTIDE SEQUENCE</scope>
    <source>
        <strain evidence="2">XF2</strain>
    </source>
</reference>
<dbReference type="SUPFAM" id="SSF50346">
    <property type="entry name" value="PRC-barrel domain"/>
    <property type="match status" value="1"/>
</dbReference>
<organism evidence="2">
    <name type="scientific">Bradyrhizobium diazoefficiens</name>
    <dbReference type="NCBI Taxonomy" id="1355477"/>
    <lineage>
        <taxon>Bacteria</taxon>
        <taxon>Pseudomonadati</taxon>
        <taxon>Pseudomonadota</taxon>
        <taxon>Alphaproteobacteria</taxon>
        <taxon>Hyphomicrobiales</taxon>
        <taxon>Nitrobacteraceae</taxon>
        <taxon>Bradyrhizobium</taxon>
    </lineage>
</organism>
<dbReference type="Gene3D" id="2.30.30.240">
    <property type="entry name" value="PRC-barrel domain"/>
    <property type="match status" value="1"/>
</dbReference>
<accession>A0A809Y417</accession>
<gene>
    <name evidence="2" type="ORF">XF2B_73240</name>
</gene>
<dbReference type="InterPro" id="IPR011033">
    <property type="entry name" value="PRC_barrel-like_sf"/>
</dbReference>
<feature type="domain" description="PRC-barrel" evidence="1">
    <location>
        <begin position="51"/>
        <end position="110"/>
    </location>
</feature>
<sequence>MALEPIFMNRTRPSLAAIALVLTTLVQGLGRAAGQEIALTPMESKEVAKGYRAEALKLKPVISDKGEMIGRISDFIFGKDGNIYAILAVSDLVGSGGHLVAIPFRGLKLDDPRGEIVLPGASQAALGKLPVYLSSP</sequence>
<dbReference type="Pfam" id="PF05239">
    <property type="entry name" value="PRC"/>
    <property type="match status" value="1"/>
</dbReference>
<dbReference type="AlphaFoldDB" id="A0A809Y417"/>
<name>A0A809Y417_9BRAD</name>
<dbReference type="InterPro" id="IPR027275">
    <property type="entry name" value="PRC-brl_dom"/>
</dbReference>
<dbReference type="EMBL" id="AP023092">
    <property type="protein sequence ID" value="BCE33555.1"/>
    <property type="molecule type" value="Genomic_DNA"/>
</dbReference>
<evidence type="ECO:0000313" key="2">
    <source>
        <dbReference type="EMBL" id="BCE33555.1"/>
    </source>
</evidence>